<feature type="binding site" evidence="7">
    <location>
        <position position="143"/>
    </location>
    <ligand>
        <name>substrate</name>
    </ligand>
</feature>
<sequence length="204" mass="23919">MRLRNDKDALVKLQSSKFYIDAFPIGIDKDSIIEIGAGKGEMISQLALNNSHIKYYAFEKYETVAAKIIKKIDELELKNLYVICQDAINLSQIFTGKILEMWLTFSDPWPKKRHEKRRLTYKTFLDEYACILDKNGILKLKTDNDKLFDYSIESLELNKWQIINVTRDLHKSEFSKNNYMTGYEQKWSSLGKNINYLEAKIPNN</sequence>
<dbReference type="OrthoDB" id="9802090at2"/>
<feature type="region of interest" description="Interaction with RNA" evidence="7">
    <location>
        <begin position="113"/>
        <end position="118"/>
    </location>
</feature>
<evidence type="ECO:0000256" key="5">
    <source>
        <dbReference type="ARBA" id="ARBA00022691"/>
    </source>
</evidence>
<dbReference type="PANTHER" id="PTHR23417">
    <property type="entry name" value="3-DEOXY-D-MANNO-OCTULOSONIC-ACID TRANSFERASE/TRNA GUANINE-N 7 - -METHYLTRANSFERASE"/>
    <property type="match status" value="1"/>
</dbReference>
<name>D4XVN2_9BACT</name>
<evidence type="ECO:0000313" key="8">
    <source>
        <dbReference type="EMBL" id="EFF41594.1"/>
    </source>
</evidence>
<keyword evidence="4 7" id="KW-0808">Transferase</keyword>
<evidence type="ECO:0000256" key="3">
    <source>
        <dbReference type="ARBA" id="ARBA00022603"/>
    </source>
</evidence>
<dbReference type="NCBIfam" id="TIGR00091">
    <property type="entry name" value="tRNA (guanosine(46)-N7)-methyltransferase TrmB"/>
    <property type="match status" value="1"/>
</dbReference>
<organism evidence="8 9">
    <name type="scientific">Mycoplasmopsis alligatoris A21JP2</name>
    <dbReference type="NCBI Taxonomy" id="747682"/>
    <lineage>
        <taxon>Bacteria</taxon>
        <taxon>Bacillati</taxon>
        <taxon>Mycoplasmatota</taxon>
        <taxon>Mycoplasmoidales</taxon>
        <taxon>Metamycoplasmataceae</taxon>
        <taxon>Mycoplasmopsis</taxon>
    </lineage>
</organism>
<dbReference type="SUPFAM" id="SSF53335">
    <property type="entry name" value="S-adenosyl-L-methionine-dependent methyltransferases"/>
    <property type="match status" value="1"/>
</dbReference>
<feature type="binding site" evidence="7">
    <location>
        <begin position="181"/>
        <end position="184"/>
    </location>
    <ligand>
        <name>substrate</name>
    </ligand>
</feature>
<dbReference type="HAMAP" id="MF_01057">
    <property type="entry name" value="tRNA_methyltr_TrmB"/>
    <property type="match status" value="1"/>
</dbReference>
<evidence type="ECO:0000256" key="1">
    <source>
        <dbReference type="ARBA" id="ARBA00000142"/>
    </source>
</evidence>
<dbReference type="Proteomes" id="UP000004757">
    <property type="component" value="Unassembled WGS sequence"/>
</dbReference>
<dbReference type="GO" id="GO:0043527">
    <property type="term" value="C:tRNA methyltransferase complex"/>
    <property type="evidence" value="ECO:0007669"/>
    <property type="project" value="TreeGrafter"/>
</dbReference>
<dbReference type="Pfam" id="PF02390">
    <property type="entry name" value="Methyltransf_4"/>
    <property type="match status" value="1"/>
</dbReference>
<dbReference type="EMBL" id="ADNC01000007">
    <property type="protein sequence ID" value="EFF41594.1"/>
    <property type="molecule type" value="Genomic_DNA"/>
</dbReference>
<keyword evidence="9" id="KW-1185">Reference proteome</keyword>
<gene>
    <name evidence="7 8" type="primary">trmB</name>
    <name evidence="8" type="ORF">MALL_0544</name>
</gene>
<evidence type="ECO:0000256" key="7">
    <source>
        <dbReference type="HAMAP-Rule" id="MF_01057"/>
    </source>
</evidence>
<evidence type="ECO:0000256" key="4">
    <source>
        <dbReference type="ARBA" id="ARBA00022679"/>
    </source>
</evidence>
<evidence type="ECO:0000313" key="9">
    <source>
        <dbReference type="Proteomes" id="UP000004757"/>
    </source>
</evidence>
<comment type="similarity">
    <text evidence="7">Belongs to the class I-like SAM-binding methyltransferase superfamily. TrmB family.</text>
</comment>
<dbReference type="RefSeq" id="WP_005683285.1">
    <property type="nucleotide sequence ID" value="NZ_ADNC01000007.1"/>
</dbReference>
<dbReference type="InterPro" id="IPR003358">
    <property type="entry name" value="tRNA_(Gua-N-7)_MeTrfase_Trmb"/>
</dbReference>
<feature type="binding site" evidence="7">
    <location>
        <position position="107"/>
    </location>
    <ligand>
        <name>S-adenosyl-L-methionine</name>
        <dbReference type="ChEBI" id="CHEBI:59789"/>
    </ligand>
</feature>
<dbReference type="PROSITE" id="PS51625">
    <property type="entry name" value="SAM_MT_TRMB"/>
    <property type="match status" value="1"/>
</dbReference>
<dbReference type="eggNOG" id="COG0220">
    <property type="taxonomic scope" value="Bacteria"/>
</dbReference>
<feature type="binding site" evidence="7">
    <location>
        <position position="86"/>
    </location>
    <ligand>
        <name>S-adenosyl-L-methionine</name>
        <dbReference type="ChEBI" id="CHEBI:59789"/>
    </ligand>
</feature>
<evidence type="ECO:0000256" key="2">
    <source>
        <dbReference type="ARBA" id="ARBA00003015"/>
    </source>
</evidence>
<dbReference type="Gene3D" id="3.40.50.150">
    <property type="entry name" value="Vaccinia Virus protein VP39"/>
    <property type="match status" value="1"/>
</dbReference>
<comment type="pathway">
    <text evidence="7">tRNA modification; N(7)-methylguanine-tRNA biosynthesis.</text>
</comment>
<feature type="binding site" evidence="7">
    <location>
        <position position="34"/>
    </location>
    <ligand>
        <name>S-adenosyl-L-methionine</name>
        <dbReference type="ChEBI" id="CHEBI:59789"/>
    </ligand>
</feature>
<dbReference type="STRING" id="747682.MALL_0544"/>
<evidence type="ECO:0000256" key="6">
    <source>
        <dbReference type="ARBA" id="ARBA00022694"/>
    </source>
</evidence>
<comment type="function">
    <text evidence="2 7">Catalyzes the formation of N(7)-methylguanine at position 46 (m7G46) in tRNA.</text>
</comment>
<protein>
    <recommendedName>
        <fullName evidence="7">tRNA (guanine-N(7)-)-methyltransferase</fullName>
        <ecNumber evidence="7">2.1.1.33</ecNumber>
    </recommendedName>
    <alternativeName>
        <fullName evidence="7">tRNA (guanine(46)-N(7))-methyltransferase</fullName>
    </alternativeName>
    <alternativeName>
        <fullName evidence="7">tRNA(m7G46)-methyltransferase</fullName>
    </alternativeName>
</protein>
<dbReference type="GO" id="GO:0008176">
    <property type="term" value="F:tRNA (guanine(46)-N7)-methyltransferase activity"/>
    <property type="evidence" value="ECO:0007669"/>
    <property type="project" value="UniProtKB-UniRule"/>
</dbReference>
<dbReference type="NCBIfam" id="NF001080">
    <property type="entry name" value="PRK00121.2-2"/>
    <property type="match status" value="1"/>
</dbReference>
<proteinExistence type="inferred from homology"/>
<dbReference type="AlphaFoldDB" id="D4XVN2"/>
<dbReference type="UniPathway" id="UPA00989"/>
<reference evidence="8 9" key="1">
    <citation type="submission" date="2010-03" db="EMBL/GenBank/DDBJ databases">
        <authorList>
            <person name="Glass J.I."/>
            <person name="Benders G.A."/>
            <person name="Durkin A.S."/>
            <person name="Farmerie W.G."/>
            <person name="Hlavinka K."/>
            <person name="Hostetler J."/>
            <person name="Jackson J."/>
            <person name="May M.A."/>
            <person name="Miller R.H."/>
            <person name="Paralanov V."/>
            <person name="Radune D."/>
            <person name="Szczypinski B."/>
            <person name="Brown D.R."/>
        </authorList>
    </citation>
    <scope>NUCLEOTIDE SEQUENCE [LARGE SCALE GENOMIC DNA]</scope>
    <source>
        <strain evidence="8 9">A21JP2</strain>
    </source>
</reference>
<keyword evidence="5 7" id="KW-0949">S-adenosyl-L-methionine</keyword>
<feature type="binding site" evidence="7">
    <location>
        <position position="111"/>
    </location>
    <ligand>
        <name>substrate</name>
    </ligand>
</feature>
<accession>D4XVN2</accession>
<dbReference type="PANTHER" id="PTHR23417:SF14">
    <property type="entry name" value="PENTACOTRIPEPTIDE-REPEAT REGION OF PRORP DOMAIN-CONTAINING PROTEIN"/>
    <property type="match status" value="1"/>
</dbReference>
<feature type="binding site" evidence="7">
    <location>
        <position position="59"/>
    </location>
    <ligand>
        <name>S-adenosyl-L-methionine</name>
        <dbReference type="ChEBI" id="CHEBI:59789"/>
    </ligand>
</feature>
<dbReference type="InterPro" id="IPR055361">
    <property type="entry name" value="tRNA_methyltr_TrmB_bact"/>
</dbReference>
<dbReference type="InterPro" id="IPR029063">
    <property type="entry name" value="SAM-dependent_MTases_sf"/>
</dbReference>
<comment type="catalytic activity">
    <reaction evidence="1 7">
        <text>guanosine(46) in tRNA + S-adenosyl-L-methionine = N(7)-methylguanosine(46) in tRNA + S-adenosyl-L-homocysteine</text>
        <dbReference type="Rhea" id="RHEA:42708"/>
        <dbReference type="Rhea" id="RHEA-COMP:10188"/>
        <dbReference type="Rhea" id="RHEA-COMP:10189"/>
        <dbReference type="ChEBI" id="CHEBI:57856"/>
        <dbReference type="ChEBI" id="CHEBI:59789"/>
        <dbReference type="ChEBI" id="CHEBI:74269"/>
        <dbReference type="ChEBI" id="CHEBI:74480"/>
        <dbReference type="EC" id="2.1.1.33"/>
    </reaction>
</comment>
<keyword evidence="3 7" id="KW-0489">Methyltransferase</keyword>
<dbReference type="EC" id="2.1.1.33" evidence="7"/>
<comment type="caution">
    <text evidence="8">The sequence shown here is derived from an EMBL/GenBank/DDBJ whole genome shotgun (WGS) entry which is preliminary data.</text>
</comment>
<keyword evidence="6 7" id="KW-0819">tRNA processing</keyword>